<gene>
    <name evidence="1" type="ORF">LRS13_05520</name>
</gene>
<organism evidence="1 2">
    <name type="scientific">Svornostia abyssi</name>
    <dbReference type="NCBI Taxonomy" id="2898438"/>
    <lineage>
        <taxon>Bacteria</taxon>
        <taxon>Bacillati</taxon>
        <taxon>Actinomycetota</taxon>
        <taxon>Thermoleophilia</taxon>
        <taxon>Solirubrobacterales</taxon>
        <taxon>Baekduiaceae</taxon>
        <taxon>Svornostia</taxon>
    </lineage>
</organism>
<reference evidence="2" key="1">
    <citation type="submission" date="2021-11" db="EMBL/GenBank/DDBJ databases">
        <title>Cultivation dependent microbiological survey of springs from the worlds oldest radium mine currently devoted to the extraction of radon-saturated water.</title>
        <authorList>
            <person name="Kapinusova G."/>
            <person name="Smrhova T."/>
            <person name="Strejcek M."/>
            <person name="Suman J."/>
            <person name="Jani K."/>
            <person name="Pajer P."/>
            <person name="Uhlik O."/>
        </authorList>
    </citation>
    <scope>NUCLEOTIDE SEQUENCE [LARGE SCALE GENOMIC DNA]</scope>
    <source>
        <strain evidence="2">J379</strain>
    </source>
</reference>
<protein>
    <submittedName>
        <fullName evidence="1">Uncharacterized protein</fullName>
    </submittedName>
</protein>
<keyword evidence="2" id="KW-1185">Reference proteome</keyword>
<dbReference type="Proteomes" id="UP001058860">
    <property type="component" value="Chromosome"/>
</dbReference>
<proteinExistence type="predicted"/>
<accession>A0ABY5PJW1</accession>
<dbReference type="EMBL" id="CP088295">
    <property type="protein sequence ID" value="UUY04989.1"/>
    <property type="molecule type" value="Genomic_DNA"/>
</dbReference>
<sequence>MPSRAVDEAWHGLILCTARYADFCDAAYGRFLHHHPEDGGSDDHAPMGEQLARTVVAWSLVARPGEECVLWDLDARVGVEAPWGIPSDEVAAVLARTA</sequence>
<evidence type="ECO:0000313" key="2">
    <source>
        <dbReference type="Proteomes" id="UP001058860"/>
    </source>
</evidence>
<evidence type="ECO:0000313" key="1">
    <source>
        <dbReference type="EMBL" id="UUY04989.1"/>
    </source>
</evidence>
<name>A0ABY5PJW1_9ACTN</name>